<dbReference type="Proteomes" id="UP000326178">
    <property type="component" value="Chromosome"/>
</dbReference>
<evidence type="ECO:0000259" key="2">
    <source>
        <dbReference type="SMART" id="SM00860"/>
    </source>
</evidence>
<feature type="region of interest" description="Disordered" evidence="1">
    <location>
        <begin position="412"/>
        <end position="461"/>
    </location>
</feature>
<evidence type="ECO:0000313" key="3">
    <source>
        <dbReference type="EMBL" id="QEU76588.1"/>
    </source>
</evidence>
<dbReference type="Pfam" id="PF09346">
    <property type="entry name" value="SMI1_KNR4"/>
    <property type="match status" value="1"/>
</dbReference>
<reference evidence="3 4" key="1">
    <citation type="submission" date="2017-09" db="EMBL/GenBank/DDBJ databases">
        <authorList>
            <person name="Lee N."/>
            <person name="Cho B.-K."/>
        </authorList>
    </citation>
    <scope>NUCLEOTIDE SEQUENCE [LARGE SCALE GENOMIC DNA]</scope>
    <source>
        <strain evidence="3 4">ATCC 12769</strain>
    </source>
</reference>
<proteinExistence type="predicted"/>
<dbReference type="AlphaFoldDB" id="A0A5J6FJL3"/>
<dbReference type="KEGG" id="snk:CP967_16400"/>
<keyword evidence="4" id="KW-1185">Reference proteome</keyword>
<feature type="region of interest" description="Disordered" evidence="1">
    <location>
        <begin position="680"/>
        <end position="701"/>
    </location>
</feature>
<evidence type="ECO:0000313" key="4">
    <source>
        <dbReference type="Proteomes" id="UP000326178"/>
    </source>
</evidence>
<gene>
    <name evidence="3" type="ORF">CP967_16400</name>
</gene>
<dbReference type="InterPro" id="IPR018958">
    <property type="entry name" value="Knr4/Smi1-like_dom"/>
</dbReference>
<feature type="domain" description="Knr4/Smi1-like" evidence="2">
    <location>
        <begin position="74"/>
        <end position="206"/>
    </location>
</feature>
<dbReference type="EMBL" id="CP023702">
    <property type="protein sequence ID" value="QEU76588.1"/>
    <property type="molecule type" value="Genomic_DNA"/>
</dbReference>
<dbReference type="SUPFAM" id="SSF160631">
    <property type="entry name" value="SMI1/KNR4-like"/>
    <property type="match status" value="1"/>
</dbReference>
<dbReference type="OrthoDB" id="458118at2"/>
<organism evidence="3 4">
    <name type="scientific">Streptomyces nitrosporeus</name>
    <dbReference type="NCBI Taxonomy" id="28894"/>
    <lineage>
        <taxon>Bacteria</taxon>
        <taxon>Bacillati</taxon>
        <taxon>Actinomycetota</taxon>
        <taxon>Actinomycetes</taxon>
        <taxon>Kitasatosporales</taxon>
        <taxon>Streptomycetaceae</taxon>
        <taxon>Streptomyces</taxon>
    </lineage>
</organism>
<sequence>MIARGTRIGDPSGAVGAGPAGCRCRVRGSDLVSIDNWQTFLDRWSEQWVAVQDGADPEEIDEEALEAGGLGFPPLDEAGTAALEERLGTVLPPSYRAFLQASDGWRYAGGGVYLLAGSAGVWWHGDPMGMKLLYERQLDERSRPSEVLMAGMWDRALQLALDSDMTDVLLDPGDVGEDGEWAVYVYKGWSGEYPERYDSFTRYMEEAYRDFHGDHSHLPGFDNEETRRLDALVERARTACLAGEDPAAQFAAFDEARAYGRPGAALLHSQVEAMTRPAGHIPAERDLDDPFYAREAMPLIAAGHCRSHRAGDDDFFLRVHGEENREKAADLLEAVRKRTFRYDAPGPFGQAVASAREQARWGDTDGAWRTIAAAVPDWEPYGSLHLAPIGLRADPLLGPVVTAERGWRLLATPRAGHGAPGGGADGVPGGGPGDGAHGAPGGGPDGVSSAGDGPWGLGRPSEAQLAGHSYRFVAVQGIAPGELAERLGARELLAPSTAHEMWELRHEGYTATGRKHAVFRVGRCGGGGDWSFAFEQDPEPWRPGRVAADVQVSAGTRAVAVWSERGPLVPGPGEAFPDVLRFSCAQDGRRTFVSTARGGAAETAGTPPEGIDAALFGPALFGSGPAGRPGDGRAGEGGPRLLREAEVRALDAAGAALGISLPWFALEHGRLHVGLGSSWFGPPEPGGPYPSSAFVRQRPGH</sequence>
<dbReference type="SMART" id="SM00860">
    <property type="entry name" value="SMI1_KNR4"/>
    <property type="match status" value="1"/>
</dbReference>
<name>A0A5J6FJL3_9ACTN</name>
<protein>
    <submittedName>
        <fullName evidence="3">SMI1/KNR4 family protein</fullName>
    </submittedName>
</protein>
<dbReference type="InterPro" id="IPR037883">
    <property type="entry name" value="Knr4/Smi1-like_sf"/>
</dbReference>
<accession>A0A5J6FJL3</accession>
<feature type="compositionally biased region" description="Gly residues" evidence="1">
    <location>
        <begin position="418"/>
        <end position="445"/>
    </location>
</feature>
<dbReference type="Gene3D" id="3.40.1580.10">
    <property type="entry name" value="SMI1/KNR4-like"/>
    <property type="match status" value="1"/>
</dbReference>
<evidence type="ECO:0000256" key="1">
    <source>
        <dbReference type="SAM" id="MobiDB-lite"/>
    </source>
</evidence>